<gene>
    <name evidence="2" type="ORF">Taro_036232</name>
</gene>
<dbReference type="EMBL" id="NMUH01003037">
    <property type="protein sequence ID" value="MQM03451.1"/>
    <property type="molecule type" value="Genomic_DNA"/>
</dbReference>
<accession>A0A843WCS3</accession>
<reference evidence="2" key="1">
    <citation type="submission" date="2017-07" db="EMBL/GenBank/DDBJ databases">
        <title>Taro Niue Genome Assembly and Annotation.</title>
        <authorList>
            <person name="Atibalentja N."/>
            <person name="Keating K."/>
            <person name="Fields C.J."/>
        </authorList>
    </citation>
    <scope>NUCLEOTIDE SEQUENCE</scope>
    <source>
        <strain evidence="2">Niue_2</strain>
        <tissue evidence="2">Leaf</tissue>
    </source>
</reference>
<comment type="caution">
    <text evidence="2">The sequence shown here is derived from an EMBL/GenBank/DDBJ whole genome shotgun (WGS) entry which is preliminary data.</text>
</comment>
<dbReference type="Proteomes" id="UP000652761">
    <property type="component" value="Unassembled WGS sequence"/>
</dbReference>
<evidence type="ECO:0000313" key="2">
    <source>
        <dbReference type="EMBL" id="MQM03451.1"/>
    </source>
</evidence>
<protein>
    <submittedName>
        <fullName evidence="2">Uncharacterized protein</fullName>
    </submittedName>
</protein>
<keyword evidence="3" id="KW-1185">Reference proteome</keyword>
<dbReference type="AlphaFoldDB" id="A0A843WCS3"/>
<feature type="region of interest" description="Disordered" evidence="1">
    <location>
        <begin position="34"/>
        <end position="57"/>
    </location>
</feature>
<organism evidence="2 3">
    <name type="scientific">Colocasia esculenta</name>
    <name type="common">Wild taro</name>
    <name type="synonym">Arum esculentum</name>
    <dbReference type="NCBI Taxonomy" id="4460"/>
    <lineage>
        <taxon>Eukaryota</taxon>
        <taxon>Viridiplantae</taxon>
        <taxon>Streptophyta</taxon>
        <taxon>Embryophyta</taxon>
        <taxon>Tracheophyta</taxon>
        <taxon>Spermatophyta</taxon>
        <taxon>Magnoliopsida</taxon>
        <taxon>Liliopsida</taxon>
        <taxon>Araceae</taxon>
        <taxon>Aroideae</taxon>
        <taxon>Colocasieae</taxon>
        <taxon>Colocasia</taxon>
    </lineage>
</organism>
<name>A0A843WCS3_COLES</name>
<evidence type="ECO:0000313" key="3">
    <source>
        <dbReference type="Proteomes" id="UP000652761"/>
    </source>
</evidence>
<feature type="compositionally biased region" description="Basic and acidic residues" evidence="1">
    <location>
        <begin position="45"/>
        <end position="55"/>
    </location>
</feature>
<evidence type="ECO:0000256" key="1">
    <source>
        <dbReference type="SAM" id="MobiDB-lite"/>
    </source>
</evidence>
<proteinExistence type="predicted"/>
<sequence length="76" mass="7997">MQKARSRCTLMRVATGSTEIAMGSTEIATGLSVRTGRSRRGHALSRSDHDGRCGRDGPVNAAYQAVAFTGSAPESE</sequence>